<feature type="domain" description="CRAL-TRIO" evidence="2">
    <location>
        <begin position="91"/>
        <end position="256"/>
    </location>
</feature>
<dbReference type="PANTHER" id="PTHR10174">
    <property type="entry name" value="ALPHA-TOCOPHEROL TRANSFER PROTEIN-RELATED"/>
    <property type="match status" value="1"/>
</dbReference>
<gene>
    <name evidence="3" type="ORF">JTE90_017646</name>
</gene>
<dbReference type="Gene3D" id="1.10.8.20">
    <property type="entry name" value="N-terminal domain of phosphatidylinositol transfer protein sec14p"/>
    <property type="match status" value="1"/>
</dbReference>
<proteinExistence type="predicted"/>
<feature type="region of interest" description="Disordered" evidence="1">
    <location>
        <begin position="297"/>
        <end position="357"/>
    </location>
</feature>
<dbReference type="CDD" id="cd00170">
    <property type="entry name" value="SEC14"/>
    <property type="match status" value="1"/>
</dbReference>
<dbReference type="EMBL" id="JAFNEN010000573">
    <property type="protein sequence ID" value="KAG8180245.1"/>
    <property type="molecule type" value="Genomic_DNA"/>
</dbReference>
<dbReference type="SUPFAM" id="SSF46938">
    <property type="entry name" value="CRAL/TRIO N-terminal domain"/>
    <property type="match status" value="1"/>
</dbReference>
<dbReference type="Pfam" id="PF00650">
    <property type="entry name" value="CRAL_TRIO"/>
    <property type="match status" value="1"/>
</dbReference>
<name>A0AAV6U9R6_9ARAC</name>
<feature type="compositionally biased region" description="Basic and acidic residues" evidence="1">
    <location>
        <begin position="297"/>
        <end position="348"/>
    </location>
</feature>
<dbReference type="GO" id="GO:0016020">
    <property type="term" value="C:membrane"/>
    <property type="evidence" value="ECO:0007669"/>
    <property type="project" value="TreeGrafter"/>
</dbReference>
<dbReference type="InterPro" id="IPR036273">
    <property type="entry name" value="CRAL/TRIO_N_dom_sf"/>
</dbReference>
<dbReference type="SMART" id="SM01100">
    <property type="entry name" value="CRAL_TRIO_N"/>
    <property type="match status" value="1"/>
</dbReference>
<dbReference type="PANTHER" id="PTHR10174:SF130">
    <property type="entry name" value="ALPHA-TOCOPHEROL TRANSFER PROTEIN-LIKE"/>
    <property type="match status" value="1"/>
</dbReference>
<protein>
    <recommendedName>
        <fullName evidence="2">CRAL-TRIO domain-containing protein</fullName>
    </recommendedName>
</protein>
<dbReference type="SUPFAM" id="SSF52087">
    <property type="entry name" value="CRAL/TRIO domain"/>
    <property type="match status" value="1"/>
</dbReference>
<dbReference type="Gene3D" id="1.20.5.1200">
    <property type="entry name" value="Alpha-tocopherol transfer"/>
    <property type="match status" value="1"/>
</dbReference>
<dbReference type="AlphaFoldDB" id="A0AAV6U9R6"/>
<organism evidence="3 4">
    <name type="scientific">Oedothorax gibbosus</name>
    <dbReference type="NCBI Taxonomy" id="931172"/>
    <lineage>
        <taxon>Eukaryota</taxon>
        <taxon>Metazoa</taxon>
        <taxon>Ecdysozoa</taxon>
        <taxon>Arthropoda</taxon>
        <taxon>Chelicerata</taxon>
        <taxon>Arachnida</taxon>
        <taxon>Araneae</taxon>
        <taxon>Araneomorphae</taxon>
        <taxon>Entelegynae</taxon>
        <taxon>Araneoidea</taxon>
        <taxon>Linyphiidae</taxon>
        <taxon>Erigoninae</taxon>
        <taxon>Oedothorax</taxon>
    </lineage>
</organism>
<dbReference type="Gene3D" id="3.40.525.10">
    <property type="entry name" value="CRAL-TRIO lipid binding domain"/>
    <property type="match status" value="1"/>
</dbReference>
<dbReference type="Proteomes" id="UP000827092">
    <property type="component" value="Unassembled WGS sequence"/>
</dbReference>
<keyword evidence="4" id="KW-1185">Reference proteome</keyword>
<sequence length="357" mass="41157">MNLMPIWCKGLSPELRKKAEVTLGERSNVQAKALVDFRRLINAQQDIYSRLDDVFLLRFLRTKKYNLQKAFKLYLNYYSFKQKGTFTGMRPSDMKRVIQMNNILYSPYRTPCGSHVAIYRLGAFDVSTATYEEMISTILLVGEMILDCEATQVCGGIVIVDLADMSLQHYRQFLTVNFISFIINLLQDCIPERIKDIHFVNEPYLFHVSYNVVKPIVKKKLKDRLHFHGSNMNSLHCYVPKECLPKELGGKLGKFNNKEFAEYFYSQEAFIERINKYGIIEKKPALNIEKKPASNIEKKPASNIEKKPASNIEKKTASNIEKKTASNIEKKPASNIEKKTASNIEKKTTSKINNNRQ</sequence>
<evidence type="ECO:0000313" key="3">
    <source>
        <dbReference type="EMBL" id="KAG8180245.1"/>
    </source>
</evidence>
<reference evidence="3 4" key="1">
    <citation type="journal article" date="2022" name="Nat. Ecol. Evol.">
        <title>A masculinizing supergene underlies an exaggerated male reproductive morph in a spider.</title>
        <authorList>
            <person name="Hendrickx F."/>
            <person name="De Corte Z."/>
            <person name="Sonet G."/>
            <person name="Van Belleghem S.M."/>
            <person name="Kostlbacher S."/>
            <person name="Vangestel C."/>
        </authorList>
    </citation>
    <scope>NUCLEOTIDE SEQUENCE [LARGE SCALE GENOMIC DNA]</scope>
    <source>
        <strain evidence="3">W744_W776</strain>
    </source>
</reference>
<evidence type="ECO:0000259" key="2">
    <source>
        <dbReference type="PROSITE" id="PS50191"/>
    </source>
</evidence>
<dbReference type="PROSITE" id="PS50191">
    <property type="entry name" value="CRAL_TRIO"/>
    <property type="match status" value="1"/>
</dbReference>
<comment type="caution">
    <text evidence="3">The sequence shown here is derived from an EMBL/GenBank/DDBJ whole genome shotgun (WGS) entry which is preliminary data.</text>
</comment>
<accession>A0AAV6U9R6</accession>
<dbReference type="InterPro" id="IPR011074">
    <property type="entry name" value="CRAL/TRIO_N_dom"/>
</dbReference>
<dbReference type="SMART" id="SM00516">
    <property type="entry name" value="SEC14"/>
    <property type="match status" value="1"/>
</dbReference>
<dbReference type="InterPro" id="IPR036865">
    <property type="entry name" value="CRAL-TRIO_dom_sf"/>
</dbReference>
<dbReference type="GO" id="GO:1902936">
    <property type="term" value="F:phosphatidylinositol bisphosphate binding"/>
    <property type="evidence" value="ECO:0007669"/>
    <property type="project" value="TreeGrafter"/>
</dbReference>
<evidence type="ECO:0000313" key="4">
    <source>
        <dbReference type="Proteomes" id="UP000827092"/>
    </source>
</evidence>
<dbReference type="PRINTS" id="PR00180">
    <property type="entry name" value="CRETINALDHBP"/>
</dbReference>
<evidence type="ECO:0000256" key="1">
    <source>
        <dbReference type="SAM" id="MobiDB-lite"/>
    </source>
</evidence>
<dbReference type="InterPro" id="IPR001251">
    <property type="entry name" value="CRAL-TRIO_dom"/>
</dbReference>